<accession>A0A6C0FA27</accession>
<name>A0A6C0FA27_9ZZZZ</name>
<protein>
    <submittedName>
        <fullName evidence="1">Uncharacterized protein</fullName>
    </submittedName>
</protein>
<dbReference type="AlphaFoldDB" id="A0A6C0FA27"/>
<dbReference type="EMBL" id="MN739029">
    <property type="protein sequence ID" value="QHT36015.1"/>
    <property type="molecule type" value="Genomic_DNA"/>
</dbReference>
<evidence type="ECO:0000313" key="1">
    <source>
        <dbReference type="EMBL" id="QHT36015.1"/>
    </source>
</evidence>
<proteinExistence type="predicted"/>
<sequence length="405" mass="46488">MSKFNTTSTHPLIPNSQDYMLYRKYISIHSEDRDIVKYPVSTEFEIELPQDYCNVQTVKLSSWTFPSNYSTFSELQNNISMAFRIINPYCPGEYGLADPLQDAIYEILYSSRNTDFLIVIDEGFYNPFQMATELTNRFNDAVSKRITEALTTVPKYVALNLNSQFKLVGYTQFIIVYNSVAQKLFFGNKSSEFLINNNSVIFDKSVIIKSECNKRAIYPEFNNWGLPSYLGFTRCSAPSFSPPNGEYPRFFYGEISPGDNGFWLLPEPTLPGAKIYYAVAPLKINVMGPSHFYLEIAGMNCIDETMPWALNQFTTHTNETNGVVNSAFAKIAIPTTPISQWFDNDIDSYMLYNPPAERIRKLKIKLRYHNGAPVYFGGFDFSFTLEFTLLVPQSQRKYNLFKPEI</sequence>
<reference evidence="1" key="1">
    <citation type="journal article" date="2020" name="Nature">
        <title>Giant virus diversity and host interactions through global metagenomics.</title>
        <authorList>
            <person name="Schulz F."/>
            <person name="Roux S."/>
            <person name="Paez-Espino D."/>
            <person name="Jungbluth S."/>
            <person name="Walsh D.A."/>
            <person name="Denef V.J."/>
            <person name="McMahon K.D."/>
            <person name="Konstantinidis K.T."/>
            <person name="Eloe-Fadrosh E.A."/>
            <person name="Kyrpides N.C."/>
            <person name="Woyke T."/>
        </authorList>
    </citation>
    <scope>NUCLEOTIDE SEQUENCE</scope>
    <source>
        <strain evidence="1">GVMAG-M-3300009182-46</strain>
    </source>
</reference>
<organism evidence="1">
    <name type="scientific">viral metagenome</name>
    <dbReference type="NCBI Taxonomy" id="1070528"/>
    <lineage>
        <taxon>unclassified sequences</taxon>
        <taxon>metagenomes</taxon>
        <taxon>organismal metagenomes</taxon>
    </lineage>
</organism>